<keyword evidence="2" id="KW-1185">Reference proteome</keyword>
<feature type="compositionally biased region" description="Basic and acidic residues" evidence="1">
    <location>
        <begin position="31"/>
        <end position="40"/>
    </location>
</feature>
<dbReference type="Proteomes" id="UP000079169">
    <property type="component" value="Unplaced"/>
</dbReference>
<dbReference type="RefSeq" id="XP_008469053.1">
    <property type="nucleotide sequence ID" value="XM_008470831.3"/>
</dbReference>
<feature type="compositionally biased region" description="Basic residues" evidence="1">
    <location>
        <begin position="1"/>
        <end position="10"/>
    </location>
</feature>
<dbReference type="PaxDb" id="121845-A0A1S3CW82"/>
<dbReference type="KEGG" id="dci:103506441"/>
<evidence type="ECO:0000313" key="2">
    <source>
        <dbReference type="Proteomes" id="UP000079169"/>
    </source>
</evidence>
<name>A0A1S3CW82_DIACI</name>
<dbReference type="STRING" id="121845.A0A1S3CW82"/>
<accession>A0A1S3CW82</accession>
<organism evidence="2 3">
    <name type="scientific">Diaphorina citri</name>
    <name type="common">Asian citrus psyllid</name>
    <dbReference type="NCBI Taxonomy" id="121845"/>
    <lineage>
        <taxon>Eukaryota</taxon>
        <taxon>Metazoa</taxon>
        <taxon>Ecdysozoa</taxon>
        <taxon>Arthropoda</taxon>
        <taxon>Hexapoda</taxon>
        <taxon>Insecta</taxon>
        <taxon>Pterygota</taxon>
        <taxon>Neoptera</taxon>
        <taxon>Paraneoptera</taxon>
        <taxon>Hemiptera</taxon>
        <taxon>Sternorrhyncha</taxon>
        <taxon>Psylloidea</taxon>
        <taxon>Psyllidae</taxon>
        <taxon>Diaphorininae</taxon>
        <taxon>Diaphorina</taxon>
    </lineage>
</organism>
<reference evidence="3" key="1">
    <citation type="submission" date="2025-08" db="UniProtKB">
        <authorList>
            <consortium name="RefSeq"/>
        </authorList>
    </citation>
    <scope>IDENTIFICATION</scope>
</reference>
<gene>
    <name evidence="3" type="primary">LOC103506441</name>
</gene>
<feature type="compositionally biased region" description="Basic and acidic residues" evidence="1">
    <location>
        <begin position="81"/>
        <end position="109"/>
    </location>
</feature>
<feature type="region of interest" description="Disordered" evidence="1">
    <location>
        <begin position="1"/>
        <end position="50"/>
    </location>
</feature>
<dbReference type="AlphaFoldDB" id="A0A1S3CW82"/>
<feature type="compositionally biased region" description="Acidic residues" evidence="1">
    <location>
        <begin position="16"/>
        <end position="30"/>
    </location>
</feature>
<sequence>MFKKPKRNIRRRENLDENDEDNAMDVDETNVEEKPKEKPKARPQQPAKKTAVLSFAEEFDEGEEVFQVKKSSQSRKFTRQAGKEKEEKERRKKRDNENGVENSTKKNEKIVTTNEVTLTIKNPIVSMICARKNIDEY</sequence>
<feature type="region of interest" description="Disordered" evidence="1">
    <location>
        <begin position="63"/>
        <end position="109"/>
    </location>
</feature>
<evidence type="ECO:0000313" key="3">
    <source>
        <dbReference type="RefSeq" id="XP_008469053.1"/>
    </source>
</evidence>
<evidence type="ECO:0000256" key="1">
    <source>
        <dbReference type="SAM" id="MobiDB-lite"/>
    </source>
</evidence>
<protein>
    <submittedName>
        <fullName evidence="3">Protein SREK1IP1-like</fullName>
    </submittedName>
</protein>
<proteinExistence type="predicted"/>
<dbReference type="GeneID" id="103506441"/>